<gene>
    <name evidence="1" type="ORF">M9H77_35867</name>
</gene>
<dbReference type="EMBL" id="CM044708">
    <property type="protein sequence ID" value="KAI5649862.1"/>
    <property type="molecule type" value="Genomic_DNA"/>
</dbReference>
<comment type="caution">
    <text evidence="1">The sequence shown here is derived from an EMBL/GenBank/DDBJ whole genome shotgun (WGS) entry which is preliminary data.</text>
</comment>
<evidence type="ECO:0000313" key="2">
    <source>
        <dbReference type="Proteomes" id="UP001060085"/>
    </source>
</evidence>
<evidence type="ECO:0000313" key="1">
    <source>
        <dbReference type="EMBL" id="KAI5649862.1"/>
    </source>
</evidence>
<dbReference type="Proteomes" id="UP001060085">
    <property type="component" value="Linkage Group LG08"/>
</dbReference>
<keyword evidence="2" id="KW-1185">Reference proteome</keyword>
<sequence length="131" mass="14861">MKKVRSMVLDSDGDRISINGYKKLAAQKSRNLRLHSTVTGDGKILKEEDVKSETKPIRKKGNPPNSDQKFEAAGPPLVDNQFTTPIQSQLLHRSSRELRPRADFGGKRIPRRPREPRPRSFNSSPKSREES</sequence>
<name>A0ACB9ZUG0_CATRO</name>
<reference evidence="2" key="1">
    <citation type="journal article" date="2023" name="Nat. Plants">
        <title>Single-cell RNA sequencing provides a high-resolution roadmap for understanding the multicellular compartmentation of specialized metabolism.</title>
        <authorList>
            <person name="Sun S."/>
            <person name="Shen X."/>
            <person name="Li Y."/>
            <person name="Li Y."/>
            <person name="Wang S."/>
            <person name="Li R."/>
            <person name="Zhang H."/>
            <person name="Shen G."/>
            <person name="Guo B."/>
            <person name="Wei J."/>
            <person name="Xu J."/>
            <person name="St-Pierre B."/>
            <person name="Chen S."/>
            <person name="Sun C."/>
        </authorList>
    </citation>
    <scope>NUCLEOTIDE SEQUENCE [LARGE SCALE GENOMIC DNA]</scope>
</reference>
<proteinExistence type="predicted"/>
<accession>A0ACB9ZUG0</accession>
<organism evidence="1 2">
    <name type="scientific">Catharanthus roseus</name>
    <name type="common">Madagascar periwinkle</name>
    <name type="synonym">Vinca rosea</name>
    <dbReference type="NCBI Taxonomy" id="4058"/>
    <lineage>
        <taxon>Eukaryota</taxon>
        <taxon>Viridiplantae</taxon>
        <taxon>Streptophyta</taxon>
        <taxon>Embryophyta</taxon>
        <taxon>Tracheophyta</taxon>
        <taxon>Spermatophyta</taxon>
        <taxon>Magnoliopsida</taxon>
        <taxon>eudicotyledons</taxon>
        <taxon>Gunneridae</taxon>
        <taxon>Pentapetalae</taxon>
        <taxon>asterids</taxon>
        <taxon>lamiids</taxon>
        <taxon>Gentianales</taxon>
        <taxon>Apocynaceae</taxon>
        <taxon>Rauvolfioideae</taxon>
        <taxon>Vinceae</taxon>
        <taxon>Catharanthinae</taxon>
        <taxon>Catharanthus</taxon>
    </lineage>
</organism>
<protein>
    <submittedName>
        <fullName evidence="1">Uncharacterized protein</fullName>
    </submittedName>
</protein>